<gene>
    <name evidence="2" type="ORF">TBRA_LOCUS15974</name>
    <name evidence="3" type="ORF">TBRA_LOCUS15975</name>
</gene>
<evidence type="ECO:0000313" key="4">
    <source>
        <dbReference type="Proteomes" id="UP000479190"/>
    </source>
</evidence>
<keyword evidence="4" id="KW-1185">Reference proteome</keyword>
<evidence type="ECO:0000313" key="2">
    <source>
        <dbReference type="EMBL" id="CAB0044386.1"/>
    </source>
</evidence>
<dbReference type="Proteomes" id="UP000479190">
    <property type="component" value="Unassembled WGS sequence"/>
</dbReference>
<evidence type="ECO:0000313" key="3">
    <source>
        <dbReference type="EMBL" id="CAB0044387.1"/>
    </source>
</evidence>
<dbReference type="EMBL" id="CADCXV010001440">
    <property type="protein sequence ID" value="CAB0044386.1"/>
    <property type="molecule type" value="Genomic_DNA"/>
</dbReference>
<evidence type="ECO:0000256" key="1">
    <source>
        <dbReference type="SAM" id="MobiDB-lite"/>
    </source>
</evidence>
<dbReference type="EMBL" id="CADCXV010001440">
    <property type="protein sequence ID" value="CAB0044387.1"/>
    <property type="molecule type" value="Genomic_DNA"/>
</dbReference>
<organism evidence="2 4">
    <name type="scientific">Trichogramma brassicae</name>
    <dbReference type="NCBI Taxonomy" id="86971"/>
    <lineage>
        <taxon>Eukaryota</taxon>
        <taxon>Metazoa</taxon>
        <taxon>Ecdysozoa</taxon>
        <taxon>Arthropoda</taxon>
        <taxon>Hexapoda</taxon>
        <taxon>Insecta</taxon>
        <taxon>Pterygota</taxon>
        <taxon>Neoptera</taxon>
        <taxon>Endopterygota</taxon>
        <taxon>Hymenoptera</taxon>
        <taxon>Apocrita</taxon>
        <taxon>Proctotrupomorpha</taxon>
        <taxon>Chalcidoidea</taxon>
        <taxon>Trichogrammatidae</taxon>
        <taxon>Trichogramma</taxon>
    </lineage>
</organism>
<reference evidence="2 4" key="1">
    <citation type="submission" date="2020-02" db="EMBL/GenBank/DDBJ databases">
        <authorList>
            <person name="Ferguson B K."/>
        </authorList>
    </citation>
    <scope>NUCLEOTIDE SEQUENCE [LARGE SCALE GENOMIC DNA]</scope>
</reference>
<feature type="region of interest" description="Disordered" evidence="1">
    <location>
        <begin position="33"/>
        <end position="66"/>
    </location>
</feature>
<proteinExistence type="predicted"/>
<sequence length="79" mass="9685">MTLRASRDQEKKFLSRRLRRAATWRRITRDDVESQLRPGGELSERMMTTTRASREREEKFSRRRSERAVTWRRNSRDDD</sequence>
<protein>
    <submittedName>
        <fullName evidence="2">Uncharacterized protein</fullName>
    </submittedName>
</protein>
<name>A0A6H5J405_9HYME</name>
<dbReference type="AlphaFoldDB" id="A0A6H5J405"/>
<accession>A0A6H5J405</accession>